<protein>
    <submittedName>
        <fullName evidence="1">PhzF family phenazine biosynthesis protein</fullName>
    </submittedName>
</protein>
<reference evidence="1 2" key="1">
    <citation type="submission" date="2019-03" db="EMBL/GenBank/DDBJ databases">
        <authorList>
            <person name="Liu G."/>
        </authorList>
    </citation>
    <scope>NUCLEOTIDE SEQUENCE [LARGE SCALE GENOMIC DNA]</scope>
    <source>
        <strain evidence="1 2">DSM 19099</strain>
    </source>
</reference>
<dbReference type="GO" id="GO:0016853">
    <property type="term" value="F:isomerase activity"/>
    <property type="evidence" value="ECO:0007669"/>
    <property type="project" value="TreeGrafter"/>
</dbReference>
<dbReference type="PANTHER" id="PTHR13774">
    <property type="entry name" value="PHENAZINE BIOSYNTHESIS PROTEIN"/>
    <property type="match status" value="1"/>
</dbReference>
<dbReference type="AlphaFoldDB" id="A0A4Y7WKQ1"/>
<evidence type="ECO:0000313" key="1">
    <source>
        <dbReference type="EMBL" id="TES49165.1"/>
    </source>
</evidence>
<accession>A0A4Y7WKQ1</accession>
<comment type="caution">
    <text evidence="1">The sequence shown here is derived from an EMBL/GenBank/DDBJ whole genome shotgun (WGS) entry which is preliminary data.</text>
</comment>
<evidence type="ECO:0000313" key="2">
    <source>
        <dbReference type="Proteomes" id="UP000298210"/>
    </source>
</evidence>
<organism evidence="1 2">
    <name type="scientific">Shouchella lehensis</name>
    <dbReference type="NCBI Taxonomy" id="300825"/>
    <lineage>
        <taxon>Bacteria</taxon>
        <taxon>Bacillati</taxon>
        <taxon>Bacillota</taxon>
        <taxon>Bacilli</taxon>
        <taxon>Bacillales</taxon>
        <taxon>Bacillaceae</taxon>
        <taxon>Shouchella</taxon>
    </lineage>
</organism>
<dbReference type="EMBL" id="SNUX01000002">
    <property type="protein sequence ID" value="TES49165.1"/>
    <property type="molecule type" value="Genomic_DNA"/>
</dbReference>
<dbReference type="GO" id="GO:0005737">
    <property type="term" value="C:cytoplasm"/>
    <property type="evidence" value="ECO:0007669"/>
    <property type="project" value="TreeGrafter"/>
</dbReference>
<dbReference type="NCBIfam" id="TIGR00654">
    <property type="entry name" value="PhzF_family"/>
    <property type="match status" value="1"/>
</dbReference>
<proteinExistence type="predicted"/>
<dbReference type="Pfam" id="PF02567">
    <property type="entry name" value="PhzC-PhzF"/>
    <property type="match status" value="1"/>
</dbReference>
<dbReference type="InterPro" id="IPR003719">
    <property type="entry name" value="Phenazine_PhzF-like"/>
</dbReference>
<dbReference type="Gene3D" id="3.10.310.10">
    <property type="entry name" value="Diaminopimelate Epimerase, Chain A, domain 1"/>
    <property type="match status" value="2"/>
</dbReference>
<dbReference type="PANTHER" id="PTHR13774:SF32">
    <property type="entry name" value="ANTISENSE-ENHANCING SEQUENCE 1"/>
    <property type="match status" value="1"/>
</dbReference>
<gene>
    <name evidence="1" type="ORF">E2L03_06690</name>
</gene>
<sequence>MFYQFPIEILTDSGLVTIDCDQDDVYWIKQKQPSFSSILEGAIIADLLSIDACEIDERYPIQVVSTGLPVIIVPIKKLSALKKVKIDHGIYYELIEELEAKGICVFSTETYSKRADINVRDFAPYYGIDEDATTGSSNGSILAYLKRYKVFQSKNLNLISEQGYEIKRPSTLYLRSIDKDMYVGGKIKKVPKGEWFLNNT</sequence>
<dbReference type="SUPFAM" id="SSF54506">
    <property type="entry name" value="Diaminopimelate epimerase-like"/>
    <property type="match status" value="1"/>
</dbReference>
<name>A0A4Y7WKQ1_9BACI</name>
<dbReference type="Proteomes" id="UP000298210">
    <property type="component" value="Unassembled WGS sequence"/>
</dbReference>